<sequence>MEQPFWQRKSLQEMTREEWESLCDGCARCCLHKLEDEDSGEVVTTRVACRYLDEDHCRCTEYERRLELVPDCMNLDISRIAEFHWLPATCAYRLIAEGKPLAWWHPLVSGSADTVHEAGISVRGKVVSDEFVHPDAYDEHIIYWVDDQE</sequence>
<dbReference type="Proteomes" id="UP001224392">
    <property type="component" value="Unassembled WGS sequence"/>
</dbReference>
<protein>
    <recommendedName>
        <fullName evidence="1">UPF0260 protein MNKW57_16070</fullName>
    </recommendedName>
</protein>
<name>A0ABQ6LYZ9_9GAMM</name>
<evidence type="ECO:0000313" key="3">
    <source>
        <dbReference type="Proteomes" id="UP001224392"/>
    </source>
</evidence>
<proteinExistence type="inferred from homology"/>
<dbReference type="RefSeq" id="WP_285763919.1">
    <property type="nucleotide sequence ID" value="NZ_BSYJ01000003.1"/>
</dbReference>
<dbReference type="Pfam" id="PF03692">
    <property type="entry name" value="CxxCxxCC"/>
    <property type="match status" value="1"/>
</dbReference>
<evidence type="ECO:0000313" key="2">
    <source>
        <dbReference type="EMBL" id="GMG87286.1"/>
    </source>
</evidence>
<comment type="caution">
    <text evidence="2">The sequence shown here is derived from an EMBL/GenBank/DDBJ whole genome shotgun (WGS) entry which is preliminary data.</text>
</comment>
<gene>
    <name evidence="2" type="ORF">MNKW57_16070</name>
</gene>
<dbReference type="NCBIfam" id="NF003507">
    <property type="entry name" value="PRK05170.2-5"/>
    <property type="match status" value="1"/>
</dbReference>
<dbReference type="PANTHER" id="PTHR37421:SF1">
    <property type="entry name" value="UPF0260 PROTEIN YCGN"/>
    <property type="match status" value="1"/>
</dbReference>
<organism evidence="2 3">
    <name type="scientific">Biformimicrobium ophioploci</name>
    <dbReference type="NCBI Taxonomy" id="3036711"/>
    <lineage>
        <taxon>Bacteria</taxon>
        <taxon>Pseudomonadati</taxon>
        <taxon>Pseudomonadota</taxon>
        <taxon>Gammaproteobacteria</taxon>
        <taxon>Cellvibrionales</taxon>
        <taxon>Microbulbiferaceae</taxon>
        <taxon>Biformimicrobium</taxon>
    </lineage>
</organism>
<reference evidence="2 3" key="1">
    <citation type="submission" date="2023-04" db="EMBL/GenBank/DDBJ databases">
        <title>Marinobulbifer ophiurae gen. nov., sp. Nov., isolate from tissue of brittle star Ophioplocus japonicus.</title>
        <authorList>
            <person name="Kawano K."/>
            <person name="Sawayama S."/>
            <person name="Nakagawa S."/>
        </authorList>
    </citation>
    <scope>NUCLEOTIDE SEQUENCE [LARGE SCALE GENOMIC DNA]</scope>
    <source>
        <strain evidence="2 3">NKW57</strain>
    </source>
</reference>
<dbReference type="PANTHER" id="PTHR37421">
    <property type="entry name" value="UPF0260 PROTEIN YCGN"/>
    <property type="match status" value="1"/>
</dbReference>
<keyword evidence="3" id="KW-1185">Reference proteome</keyword>
<dbReference type="InterPro" id="IPR008228">
    <property type="entry name" value="UCP006173"/>
</dbReference>
<dbReference type="HAMAP" id="MF_00676">
    <property type="entry name" value="UPF0260"/>
    <property type="match status" value="1"/>
</dbReference>
<dbReference type="EMBL" id="BSYJ01000003">
    <property type="protein sequence ID" value="GMG87286.1"/>
    <property type="molecule type" value="Genomic_DNA"/>
</dbReference>
<evidence type="ECO:0000256" key="1">
    <source>
        <dbReference type="HAMAP-Rule" id="MF_00676"/>
    </source>
</evidence>
<dbReference type="PIRSF" id="PIRSF006173">
    <property type="entry name" value="UCP006173"/>
    <property type="match status" value="1"/>
</dbReference>
<dbReference type="InterPro" id="IPR005358">
    <property type="entry name" value="Puta_zinc/iron-chelating_dom"/>
</dbReference>
<accession>A0ABQ6LYZ9</accession>
<dbReference type="NCBIfam" id="NF003501">
    <property type="entry name" value="PRK05170.1-5"/>
    <property type="match status" value="1"/>
</dbReference>
<comment type="similarity">
    <text evidence="1">Belongs to the UPF0260 family.</text>
</comment>